<accession>A0A848J953</accession>
<evidence type="ECO:0000313" key="2">
    <source>
        <dbReference type="Proteomes" id="UP000559010"/>
    </source>
</evidence>
<sequence>MPIPATSTTSVFPSPGFGLQYDPDIGTGSATSSNLMASICSFCPSVQTPQSGLLQFQNHF</sequence>
<protein>
    <submittedName>
        <fullName evidence="1">Uncharacterized protein</fullName>
    </submittedName>
</protein>
<organism evidence="1 2">
    <name type="scientific">Marinigracilibium pacificum</name>
    <dbReference type="NCBI Taxonomy" id="2729599"/>
    <lineage>
        <taxon>Bacteria</taxon>
        <taxon>Pseudomonadati</taxon>
        <taxon>Bacteroidota</taxon>
        <taxon>Cytophagia</taxon>
        <taxon>Cytophagales</taxon>
        <taxon>Flammeovirgaceae</taxon>
        <taxon>Marinigracilibium</taxon>
    </lineage>
</organism>
<comment type="caution">
    <text evidence="1">The sequence shown here is derived from an EMBL/GenBank/DDBJ whole genome shotgun (WGS) entry which is preliminary data.</text>
</comment>
<keyword evidence="2" id="KW-1185">Reference proteome</keyword>
<dbReference type="Proteomes" id="UP000559010">
    <property type="component" value="Unassembled WGS sequence"/>
</dbReference>
<dbReference type="AlphaFoldDB" id="A0A848J953"/>
<dbReference type="EMBL" id="JABBNU010000023">
    <property type="protein sequence ID" value="NMM50909.1"/>
    <property type="molecule type" value="Genomic_DNA"/>
</dbReference>
<gene>
    <name evidence="1" type="ORF">HH304_21040</name>
</gene>
<reference evidence="1 2" key="1">
    <citation type="submission" date="2020-04" db="EMBL/GenBank/DDBJ databases">
        <title>Flammeovirgaceae bacterium KN852 isolated from deep sea.</title>
        <authorList>
            <person name="Zhang D.-C."/>
        </authorList>
    </citation>
    <scope>NUCLEOTIDE SEQUENCE [LARGE SCALE GENOMIC DNA]</scope>
    <source>
        <strain evidence="1 2">KN852</strain>
    </source>
</reference>
<name>A0A848J953_9BACT</name>
<proteinExistence type="predicted"/>
<evidence type="ECO:0000313" key="1">
    <source>
        <dbReference type="EMBL" id="NMM50909.1"/>
    </source>
</evidence>